<dbReference type="Gene3D" id="3.50.50.60">
    <property type="entry name" value="FAD/NAD(P)-binding domain"/>
    <property type="match status" value="3"/>
</dbReference>
<reference evidence="3" key="1">
    <citation type="journal article" date="2019" name="Int. J. Syst. Evol. Microbiol.">
        <title>The Global Catalogue of Microorganisms (GCM) 10K type strain sequencing project: providing services to taxonomists for standard genome sequencing and annotation.</title>
        <authorList>
            <consortium name="The Broad Institute Genomics Platform"/>
            <consortium name="The Broad Institute Genome Sequencing Center for Infectious Disease"/>
            <person name="Wu L."/>
            <person name="Ma J."/>
        </authorList>
    </citation>
    <scope>NUCLEOTIDE SEQUENCE [LARGE SCALE GENOMIC DNA]</scope>
    <source>
        <strain evidence="3">JCM 18054</strain>
    </source>
</reference>
<sequence>MTSAAEATGARIEVPAVNHVDVVIVGAGFSGLGVAALLDKAGVRSIRILEAADDVGGAWRDNSYPGCGCDIPSPLYSYSFDQKPDWTRLFAGQPEILDYLRGVARRRGLIDRTRFGQRVQRARWVEADGRWEILTSTGDSYRARFLICAVGPLHHPAYPDLPGVETFDGPVFHSATWRHDVDLTGQRVAVIGTGASAIQFVPAIVDQVAALTIFQRTPPWIVPKADRPFDERHRRLARWVPPYRWWVRERLFWIHENRAAGFVTDPAAMEKTAVLARRLIQKQVPDPELREIVTPDYTIGCKRLLISSDWYPALTRPHVAVRRGGVAEVRPRAIVGEDGAETTADVLIYGTGFDSQNTVRIDIVGRDGLTLAEAWSKGNQAYLGTVVAGFPNMFLMVGPNTGLGHNSQVFMIESQARYIVDSLRKLRRRGAECMEVRPEVQDSFNDWLDSRMAGTVWQTGGCRSWYQDPRSGRNTVLWPDTTIAFWRRTRRARMSDYRVRTPRGSRSARRRRSRS</sequence>
<dbReference type="InterPro" id="IPR000960">
    <property type="entry name" value="Flavin_mOase"/>
</dbReference>
<dbReference type="InterPro" id="IPR036188">
    <property type="entry name" value="FAD/NAD-bd_sf"/>
</dbReference>
<dbReference type="Pfam" id="PF13738">
    <property type="entry name" value="Pyr_redox_3"/>
    <property type="match status" value="1"/>
</dbReference>
<dbReference type="Proteomes" id="UP001500192">
    <property type="component" value="Unassembled WGS sequence"/>
</dbReference>
<dbReference type="SUPFAM" id="SSF51905">
    <property type="entry name" value="FAD/NAD(P)-binding domain"/>
    <property type="match status" value="1"/>
</dbReference>
<protein>
    <submittedName>
        <fullName evidence="2">NAD(P)/FAD-dependent oxidoreductase</fullName>
    </submittedName>
</protein>
<comment type="caution">
    <text evidence="2">The sequence shown here is derived from an EMBL/GenBank/DDBJ whole genome shotgun (WGS) entry which is preliminary data.</text>
</comment>
<name>A0ABP8VHK8_9PSEU</name>
<organism evidence="2 3">
    <name type="scientific">Amycolatopsis dongchuanensis</name>
    <dbReference type="NCBI Taxonomy" id="1070866"/>
    <lineage>
        <taxon>Bacteria</taxon>
        <taxon>Bacillati</taxon>
        <taxon>Actinomycetota</taxon>
        <taxon>Actinomycetes</taxon>
        <taxon>Pseudonocardiales</taxon>
        <taxon>Pseudonocardiaceae</taxon>
        <taxon>Amycolatopsis</taxon>
    </lineage>
</organism>
<evidence type="ECO:0000313" key="3">
    <source>
        <dbReference type="Proteomes" id="UP001500192"/>
    </source>
</evidence>
<dbReference type="PANTHER" id="PTHR42877:SF4">
    <property type="entry name" value="FAD_NAD(P)-BINDING DOMAIN-CONTAINING PROTEIN-RELATED"/>
    <property type="match status" value="1"/>
</dbReference>
<evidence type="ECO:0000256" key="1">
    <source>
        <dbReference type="ARBA" id="ARBA00023002"/>
    </source>
</evidence>
<keyword evidence="1" id="KW-0560">Oxidoreductase</keyword>
<keyword evidence="3" id="KW-1185">Reference proteome</keyword>
<proteinExistence type="predicted"/>
<dbReference type="PRINTS" id="PR00370">
    <property type="entry name" value="FMOXYGENASE"/>
</dbReference>
<dbReference type="InterPro" id="IPR051209">
    <property type="entry name" value="FAD-bind_Monooxygenase_sf"/>
</dbReference>
<dbReference type="RefSeq" id="WP_346055802.1">
    <property type="nucleotide sequence ID" value="NZ_BAABIB010000120.1"/>
</dbReference>
<accession>A0ABP8VHK8</accession>
<evidence type="ECO:0000313" key="2">
    <source>
        <dbReference type="EMBL" id="GAA4661469.1"/>
    </source>
</evidence>
<dbReference type="EMBL" id="BAABIB010000120">
    <property type="protein sequence ID" value="GAA4661469.1"/>
    <property type="molecule type" value="Genomic_DNA"/>
</dbReference>
<gene>
    <name evidence="2" type="ORF">GCM10023214_62180</name>
</gene>
<dbReference type="PANTHER" id="PTHR42877">
    <property type="entry name" value="L-ORNITHINE N(5)-MONOOXYGENASE-RELATED"/>
    <property type="match status" value="1"/>
</dbReference>